<organism evidence="2 3">
    <name type="scientific">Leifsonia virtsii</name>
    <dbReference type="NCBI Taxonomy" id="3035915"/>
    <lineage>
        <taxon>Bacteria</taxon>
        <taxon>Bacillati</taxon>
        <taxon>Actinomycetota</taxon>
        <taxon>Actinomycetes</taxon>
        <taxon>Micrococcales</taxon>
        <taxon>Microbacteriaceae</taxon>
        <taxon>Leifsonia</taxon>
    </lineage>
</organism>
<sequence length="67" mass="6489">MQGLSSAGAFAAAIALAAIVLLLVPLGETVAPAVQAIDLAVAAVAGVAAATCLGIAGGARHRRRRAR</sequence>
<feature type="transmembrane region" description="Helical" evidence="1">
    <location>
        <begin position="39"/>
        <end position="59"/>
    </location>
</feature>
<keyword evidence="1" id="KW-1133">Transmembrane helix</keyword>
<protein>
    <submittedName>
        <fullName evidence="2">Uncharacterized protein</fullName>
    </submittedName>
</protein>
<evidence type="ECO:0000313" key="2">
    <source>
        <dbReference type="EMBL" id="MDN4598627.1"/>
    </source>
</evidence>
<accession>A0ABT8J0Y1</accession>
<proteinExistence type="predicted"/>
<dbReference type="RefSeq" id="WP_301219968.1">
    <property type="nucleotide sequence ID" value="NZ_JAROCB010000004.1"/>
</dbReference>
<evidence type="ECO:0000256" key="1">
    <source>
        <dbReference type="SAM" id="Phobius"/>
    </source>
</evidence>
<name>A0ABT8J0Y1_9MICO</name>
<keyword evidence="3" id="KW-1185">Reference proteome</keyword>
<dbReference type="Proteomes" id="UP001174210">
    <property type="component" value="Unassembled WGS sequence"/>
</dbReference>
<comment type="caution">
    <text evidence="2">The sequence shown here is derived from an EMBL/GenBank/DDBJ whole genome shotgun (WGS) entry which is preliminary data.</text>
</comment>
<keyword evidence="1" id="KW-0812">Transmembrane</keyword>
<dbReference type="EMBL" id="JAROCB010000004">
    <property type="protein sequence ID" value="MDN4598627.1"/>
    <property type="molecule type" value="Genomic_DNA"/>
</dbReference>
<keyword evidence="1" id="KW-0472">Membrane</keyword>
<feature type="transmembrane region" description="Helical" evidence="1">
    <location>
        <begin position="7"/>
        <end position="27"/>
    </location>
</feature>
<evidence type="ECO:0000313" key="3">
    <source>
        <dbReference type="Proteomes" id="UP001174210"/>
    </source>
</evidence>
<reference evidence="2" key="1">
    <citation type="submission" date="2023-03" db="EMBL/GenBank/DDBJ databases">
        <title>MT1 and MT2 Draft Genomes of Novel Species.</title>
        <authorList>
            <person name="Venkateswaran K."/>
        </authorList>
    </citation>
    <scope>NUCLEOTIDE SEQUENCE</scope>
    <source>
        <strain evidence="2">F6_8S_P_1A</strain>
    </source>
</reference>
<gene>
    <name evidence="2" type="ORF">P5G59_15850</name>
</gene>